<feature type="domain" description="NAD-dependent epimerase/dehydratase" evidence="2">
    <location>
        <begin position="3"/>
        <end position="215"/>
    </location>
</feature>
<dbReference type="Pfam" id="PF08338">
    <property type="entry name" value="DUF1731"/>
    <property type="match status" value="1"/>
</dbReference>
<evidence type="ECO:0000256" key="1">
    <source>
        <dbReference type="ARBA" id="ARBA00009353"/>
    </source>
</evidence>
<sequence>MRIVIAGGSGFIGKKLTDLLLEEGHEVVILTRKEKVSANGVSYVVWLQDGAAPEKELDHVDAFINLAGVSINDGRWNMKHQKQIYNSRMEATDELLRIIEALPHKPSTFINASAIGIYPASPNAEYNEGSTDAANDFLGRTVRDWENKAKQVEKHGVRTAFMRFGVVLGNDGGALPLMALPYKLFVGGTVGSGDQWVSWVHVMDVARSILFAVKNDHLRGPVNVTAPSPLRMRDFGRTIGIVLKRPHWLPVPSFAMKWVLGQKSTLVLEGQKVIPKVLMEEGFEFLYPTLDAALQDLFKKR</sequence>
<gene>
    <name evidence="4" type="ORF">F4V44_24895</name>
</gene>
<evidence type="ECO:0000259" key="3">
    <source>
        <dbReference type="Pfam" id="PF08338"/>
    </source>
</evidence>
<dbReference type="PANTHER" id="PTHR11092">
    <property type="entry name" value="SUGAR NUCLEOTIDE EPIMERASE RELATED"/>
    <property type="match status" value="1"/>
</dbReference>
<dbReference type="RefSeq" id="WP_150442720.1">
    <property type="nucleotide sequence ID" value="NZ_VYKL01000053.1"/>
</dbReference>
<dbReference type="InterPro" id="IPR010099">
    <property type="entry name" value="SDR39U1"/>
</dbReference>
<dbReference type="InterPro" id="IPR036291">
    <property type="entry name" value="NAD(P)-bd_dom_sf"/>
</dbReference>
<dbReference type="EMBL" id="VYKL01000053">
    <property type="protein sequence ID" value="KAA9013248.1"/>
    <property type="molecule type" value="Genomic_DNA"/>
</dbReference>
<feature type="domain" description="DUF1731" evidence="3">
    <location>
        <begin position="251"/>
        <end position="297"/>
    </location>
</feature>
<comment type="caution">
    <text evidence="4">The sequence shown here is derived from an EMBL/GenBank/DDBJ whole genome shotgun (WGS) entry which is preliminary data.</text>
</comment>
<name>A0A5J5H057_9BACI</name>
<accession>A0A5J5H057</accession>
<keyword evidence="5" id="KW-1185">Reference proteome</keyword>
<organism evidence="4 5">
    <name type="scientific">Niallia endozanthoxylica</name>
    <dbReference type="NCBI Taxonomy" id="2036016"/>
    <lineage>
        <taxon>Bacteria</taxon>
        <taxon>Bacillati</taxon>
        <taxon>Bacillota</taxon>
        <taxon>Bacilli</taxon>
        <taxon>Bacillales</taxon>
        <taxon>Bacillaceae</taxon>
        <taxon>Niallia</taxon>
    </lineage>
</organism>
<reference evidence="4 5" key="1">
    <citation type="submission" date="2019-09" db="EMBL/GenBank/DDBJ databases">
        <title>Whole genome sequences of isolates from the Mars Exploration Rovers.</title>
        <authorList>
            <person name="Seuylemezian A."/>
            <person name="Vaishampayan P."/>
        </authorList>
    </citation>
    <scope>NUCLEOTIDE SEQUENCE [LARGE SCALE GENOMIC DNA]</scope>
    <source>
        <strain evidence="4 5">MER_TA_151</strain>
    </source>
</reference>
<dbReference type="OrthoDB" id="9801773at2"/>
<protein>
    <submittedName>
        <fullName evidence="4">TIGR01777 family protein</fullName>
    </submittedName>
</protein>
<dbReference type="CDD" id="cd05242">
    <property type="entry name" value="SDR_a8"/>
    <property type="match status" value="1"/>
</dbReference>
<dbReference type="SUPFAM" id="SSF51735">
    <property type="entry name" value="NAD(P)-binding Rossmann-fold domains"/>
    <property type="match status" value="1"/>
</dbReference>
<dbReference type="PANTHER" id="PTHR11092:SF0">
    <property type="entry name" value="EPIMERASE FAMILY PROTEIN SDR39U1"/>
    <property type="match status" value="1"/>
</dbReference>
<dbReference type="Proteomes" id="UP000326671">
    <property type="component" value="Unassembled WGS sequence"/>
</dbReference>
<dbReference type="Gene3D" id="3.40.50.720">
    <property type="entry name" value="NAD(P)-binding Rossmann-like Domain"/>
    <property type="match status" value="1"/>
</dbReference>
<evidence type="ECO:0000259" key="2">
    <source>
        <dbReference type="Pfam" id="PF01370"/>
    </source>
</evidence>
<dbReference type="AlphaFoldDB" id="A0A5J5H057"/>
<dbReference type="NCBIfam" id="TIGR01777">
    <property type="entry name" value="yfcH"/>
    <property type="match status" value="1"/>
</dbReference>
<evidence type="ECO:0000313" key="4">
    <source>
        <dbReference type="EMBL" id="KAA9013248.1"/>
    </source>
</evidence>
<dbReference type="Pfam" id="PF01370">
    <property type="entry name" value="Epimerase"/>
    <property type="match status" value="1"/>
</dbReference>
<proteinExistence type="inferred from homology"/>
<dbReference type="InterPro" id="IPR001509">
    <property type="entry name" value="Epimerase_deHydtase"/>
</dbReference>
<dbReference type="InterPro" id="IPR013549">
    <property type="entry name" value="DUF1731"/>
</dbReference>
<evidence type="ECO:0000313" key="5">
    <source>
        <dbReference type="Proteomes" id="UP000326671"/>
    </source>
</evidence>
<comment type="similarity">
    <text evidence="1">Belongs to the NAD(P)-dependent epimerase/dehydratase family. SDR39U1 subfamily.</text>
</comment>